<dbReference type="InterPro" id="IPR016164">
    <property type="entry name" value="FAD-linked_Oxase-like_C"/>
</dbReference>
<dbReference type="PROSITE" id="PS51387">
    <property type="entry name" value="FAD_PCMH"/>
    <property type="match status" value="1"/>
</dbReference>
<keyword evidence="6" id="KW-0408">Iron</keyword>
<dbReference type="GO" id="GO:0046872">
    <property type="term" value="F:metal ion binding"/>
    <property type="evidence" value="ECO:0007669"/>
    <property type="project" value="UniProtKB-KW"/>
</dbReference>
<dbReference type="GO" id="GO:0051536">
    <property type="term" value="F:iron-sulfur cluster binding"/>
    <property type="evidence" value="ECO:0007669"/>
    <property type="project" value="UniProtKB-KW"/>
</dbReference>
<dbReference type="SUPFAM" id="SSF55103">
    <property type="entry name" value="FAD-linked oxidases, C-terminal domain"/>
    <property type="match status" value="1"/>
</dbReference>
<dbReference type="Pfam" id="PF13183">
    <property type="entry name" value="Fer4_8"/>
    <property type="match status" value="1"/>
</dbReference>
<dbReference type="GO" id="GO:0008720">
    <property type="term" value="F:D-lactate dehydrogenase (NAD+) activity"/>
    <property type="evidence" value="ECO:0007669"/>
    <property type="project" value="TreeGrafter"/>
</dbReference>
<dbReference type="PROSITE" id="PS00198">
    <property type="entry name" value="4FE4S_FER_1"/>
    <property type="match status" value="1"/>
</dbReference>
<reference evidence="11" key="1">
    <citation type="submission" date="2023-10" db="EMBL/GenBank/DDBJ databases">
        <title>Development of a sustainable strategy for remediation of hydrocarbon-contaminated territories based on the waste exchange concept.</title>
        <authorList>
            <person name="Krivoruchko A."/>
        </authorList>
    </citation>
    <scope>NUCLEOTIDE SEQUENCE</scope>
    <source>
        <strain evidence="11">IEGM 1279</strain>
    </source>
</reference>
<keyword evidence="7" id="KW-0411">Iron-sulfur</keyword>
<dbReference type="PANTHER" id="PTHR11748:SF119">
    <property type="entry name" value="D-2-HYDROXYGLUTARATE DEHYDROGENASE"/>
    <property type="match status" value="1"/>
</dbReference>
<evidence type="ECO:0000256" key="1">
    <source>
        <dbReference type="ARBA" id="ARBA00001974"/>
    </source>
</evidence>
<evidence type="ECO:0000313" key="12">
    <source>
        <dbReference type="Proteomes" id="UP001185922"/>
    </source>
</evidence>
<dbReference type="AlphaFoldDB" id="A0AAE4U7Q8"/>
<dbReference type="Gene3D" id="3.30.465.10">
    <property type="match status" value="1"/>
</dbReference>
<gene>
    <name evidence="11" type="ORF">R3Q15_06440</name>
</gene>
<evidence type="ECO:0000256" key="4">
    <source>
        <dbReference type="ARBA" id="ARBA00022827"/>
    </source>
</evidence>
<keyword evidence="3" id="KW-0479">Metal-binding</keyword>
<evidence type="ECO:0000256" key="2">
    <source>
        <dbReference type="ARBA" id="ARBA00022630"/>
    </source>
</evidence>
<dbReference type="InterPro" id="IPR004017">
    <property type="entry name" value="Cys_rich_dom"/>
</dbReference>
<dbReference type="SUPFAM" id="SSF56176">
    <property type="entry name" value="FAD-binding/transporter-associated domain-like"/>
    <property type="match status" value="1"/>
</dbReference>
<feature type="compositionally biased region" description="Low complexity" evidence="8">
    <location>
        <begin position="571"/>
        <end position="585"/>
    </location>
</feature>
<comment type="caution">
    <text evidence="11">The sequence shown here is derived from an EMBL/GenBank/DDBJ whole genome shotgun (WGS) entry which is preliminary data.</text>
</comment>
<evidence type="ECO:0000256" key="6">
    <source>
        <dbReference type="ARBA" id="ARBA00023004"/>
    </source>
</evidence>
<sequence length="1025" mass="108984">MPHWVRPVDIAVELTDLGIDADASPRRLAEYSYDASNYRIPPLAVTFPRSAREVATIVARCHDLGVPVVVRGGGTSMAGNAIGDGVVIDLSRHLDRVLSIDAETSSAVAGSGIVLTTLAARARAATGGRLTFAPDPSSASRATLGGAIGNDACGNHSVRYGRTSDHVIELHLVTADGVLLTATRDGLYATDPGDAAAAARATEISAALGDLAAVNLAILRTELETIPRQVSGYHLARLLPENGFDVARALVGSEGTCAIVVSAKVRLVPVATSQLLLCVGYHSPSDAARDVPAILPFSPSAIEGIDRKIVATMAARRGRDTVAGLPEGSAWLFIDVDSESAAAQGEDDVPATAKRLLDHLRGQGRMIGATVVDDPVRRKALWRVREDGAGLSSRLADPDDESIVGNYESWPGWEDAAVAPERLADYLDDFAELLDRHRLTGVMYGHFGAGCMHVRITFDLRTPEGRAVMEHFCTDAAKLVVRHGGSLSGEHGDGRARSALLPIMYSPAMMAAFARFKSIWDPVGTLNPGSIIDPPSITADLALADVPRRAWPTAFHLGHGSRDTPPKFALSSGVDDTTSSTTPSGAHLRRGSTELPLLDPFVHAVQGCIGVGRCRADTTGVMCPSYRATRDEKDSTRGRARVLQDMVRTAPSVDDGWRSPEVAEALELCLSCKACSTDCPTGVDMATHKSEFLHHHYRRRIRPLSHYSLGWMPAWLSAAGIAAPLVNRALSSKISRLAARAGGIDPRRTMPSFSTRRARRTHLDALAPVSPTSQVILFVDSFTRAFRPQVASAVTEVLGATGDRVGCSADNCCGLTWISTGQLDKARRTLRRTAATLDDGTDRPIVVPEPSCAAALAKDLPELVPTDSARRVAARVRSFAAYLPTLLDAGWRPPALPDEVTLQTHCHEYAVFGARTGTAALEALGVTVHSADGCCGVAGNFGFEKGHYEVSMAVAENGLAPALRDNPHRPVITDGFSCAMAVEHLATVDDGLAGAREVRGVHLAELLTATSEPRQTTREPRRARP</sequence>
<dbReference type="Pfam" id="PF02913">
    <property type="entry name" value="FAD-oxidase_C"/>
    <property type="match status" value="1"/>
</dbReference>
<dbReference type="PROSITE" id="PS51379">
    <property type="entry name" value="4FE4S_FER_2"/>
    <property type="match status" value="1"/>
</dbReference>
<dbReference type="Pfam" id="PF02754">
    <property type="entry name" value="CCG"/>
    <property type="match status" value="2"/>
</dbReference>
<dbReference type="InterPro" id="IPR017900">
    <property type="entry name" value="4Fe4S_Fe_S_CS"/>
</dbReference>
<accession>A0AAE4U7Q8</accession>
<dbReference type="GO" id="GO:0004458">
    <property type="term" value="F:D-lactate dehydrogenase (cytochrome) activity"/>
    <property type="evidence" value="ECO:0007669"/>
    <property type="project" value="TreeGrafter"/>
</dbReference>
<dbReference type="Proteomes" id="UP001185922">
    <property type="component" value="Unassembled WGS sequence"/>
</dbReference>
<dbReference type="PANTHER" id="PTHR11748">
    <property type="entry name" value="D-LACTATE DEHYDROGENASE"/>
    <property type="match status" value="1"/>
</dbReference>
<feature type="domain" description="4Fe-4S ferredoxin-type" evidence="9">
    <location>
        <begin position="658"/>
        <end position="689"/>
    </location>
</feature>
<feature type="domain" description="FAD-binding PCMH-type" evidence="10">
    <location>
        <begin position="38"/>
        <end position="270"/>
    </location>
</feature>
<dbReference type="InterPro" id="IPR016166">
    <property type="entry name" value="FAD-bd_PCMH"/>
</dbReference>
<dbReference type="InterPro" id="IPR009051">
    <property type="entry name" value="Helical_ferredxn"/>
</dbReference>
<dbReference type="Gene3D" id="1.10.1060.10">
    <property type="entry name" value="Alpha-helical ferredoxin"/>
    <property type="match status" value="1"/>
</dbReference>
<dbReference type="EMBL" id="JAWLKH010000004">
    <property type="protein sequence ID" value="MDV6311536.1"/>
    <property type="molecule type" value="Genomic_DNA"/>
</dbReference>
<proteinExistence type="predicted"/>
<protein>
    <submittedName>
        <fullName evidence="11">FAD-binding and (Fe-S)-binding domain-containing protein</fullName>
    </submittedName>
</protein>
<evidence type="ECO:0000313" key="11">
    <source>
        <dbReference type="EMBL" id="MDV6311536.1"/>
    </source>
</evidence>
<evidence type="ECO:0000256" key="7">
    <source>
        <dbReference type="ARBA" id="ARBA00023014"/>
    </source>
</evidence>
<evidence type="ECO:0000259" key="10">
    <source>
        <dbReference type="PROSITE" id="PS51387"/>
    </source>
</evidence>
<evidence type="ECO:0000256" key="5">
    <source>
        <dbReference type="ARBA" id="ARBA00023002"/>
    </source>
</evidence>
<feature type="region of interest" description="Disordered" evidence="8">
    <location>
        <begin position="562"/>
        <end position="590"/>
    </location>
</feature>
<dbReference type="InterPro" id="IPR016169">
    <property type="entry name" value="FAD-bd_PCMH_sub2"/>
</dbReference>
<organism evidence="11 12">
    <name type="scientific">Gordonia amicalis</name>
    <dbReference type="NCBI Taxonomy" id="89053"/>
    <lineage>
        <taxon>Bacteria</taxon>
        <taxon>Bacillati</taxon>
        <taxon>Actinomycetota</taxon>
        <taxon>Actinomycetes</taxon>
        <taxon>Mycobacteriales</taxon>
        <taxon>Gordoniaceae</taxon>
        <taxon>Gordonia</taxon>
    </lineage>
</organism>
<dbReference type="GO" id="GO:1903457">
    <property type="term" value="P:lactate catabolic process"/>
    <property type="evidence" value="ECO:0007669"/>
    <property type="project" value="TreeGrafter"/>
</dbReference>
<evidence type="ECO:0000256" key="8">
    <source>
        <dbReference type="SAM" id="MobiDB-lite"/>
    </source>
</evidence>
<keyword evidence="2" id="KW-0285">Flavoprotein</keyword>
<comment type="cofactor">
    <cofactor evidence="1">
        <name>FAD</name>
        <dbReference type="ChEBI" id="CHEBI:57692"/>
    </cofactor>
</comment>
<dbReference type="InterPro" id="IPR017896">
    <property type="entry name" value="4Fe4S_Fe-S-bd"/>
</dbReference>
<dbReference type="RefSeq" id="WP_182155509.1">
    <property type="nucleotide sequence ID" value="NZ_JACFXQ010000073.1"/>
</dbReference>
<keyword evidence="5" id="KW-0560">Oxidoreductase</keyword>
<dbReference type="Gene3D" id="3.30.70.2740">
    <property type="match status" value="1"/>
</dbReference>
<dbReference type="Pfam" id="PF01565">
    <property type="entry name" value="FAD_binding_4"/>
    <property type="match status" value="1"/>
</dbReference>
<dbReference type="InterPro" id="IPR006094">
    <property type="entry name" value="Oxid_FAD_bind_N"/>
</dbReference>
<name>A0AAE4U7Q8_9ACTN</name>
<dbReference type="GO" id="GO:0071949">
    <property type="term" value="F:FAD binding"/>
    <property type="evidence" value="ECO:0007669"/>
    <property type="project" value="InterPro"/>
</dbReference>
<dbReference type="InterPro" id="IPR036318">
    <property type="entry name" value="FAD-bd_PCMH-like_sf"/>
</dbReference>
<keyword evidence="4" id="KW-0274">FAD</keyword>
<dbReference type="SUPFAM" id="SSF46548">
    <property type="entry name" value="alpha-helical ferredoxin"/>
    <property type="match status" value="1"/>
</dbReference>
<dbReference type="InterPro" id="IPR004113">
    <property type="entry name" value="FAD-bd_oxidored_4_C"/>
</dbReference>
<evidence type="ECO:0000259" key="9">
    <source>
        <dbReference type="PROSITE" id="PS51379"/>
    </source>
</evidence>
<evidence type="ECO:0000256" key="3">
    <source>
        <dbReference type="ARBA" id="ARBA00022723"/>
    </source>
</evidence>